<gene>
    <name evidence="6" type="ORF">TPR58_06735</name>
</gene>
<dbReference type="SUPFAM" id="SSF51735">
    <property type="entry name" value="NAD(P)-binding Rossmann-fold domains"/>
    <property type="match status" value="1"/>
</dbReference>
<dbReference type="PANTHER" id="PTHR10996:SF178">
    <property type="entry name" value="2-HYDROXYACID DEHYDROGENASE YGL185C-RELATED"/>
    <property type="match status" value="1"/>
</dbReference>
<evidence type="ECO:0000256" key="3">
    <source>
        <dbReference type="RuleBase" id="RU003719"/>
    </source>
</evidence>
<evidence type="ECO:0000313" key="7">
    <source>
        <dbReference type="Proteomes" id="UP001427805"/>
    </source>
</evidence>
<evidence type="ECO:0000256" key="1">
    <source>
        <dbReference type="ARBA" id="ARBA00023002"/>
    </source>
</evidence>
<dbReference type="SUPFAM" id="SSF52283">
    <property type="entry name" value="Formate/glycerate dehydrogenase catalytic domain-like"/>
    <property type="match status" value="1"/>
</dbReference>
<evidence type="ECO:0000259" key="4">
    <source>
        <dbReference type="Pfam" id="PF00389"/>
    </source>
</evidence>
<feature type="domain" description="D-isomer specific 2-hydroxyacid dehydrogenase catalytic" evidence="4">
    <location>
        <begin position="39"/>
        <end position="305"/>
    </location>
</feature>
<dbReference type="EMBL" id="JBDIZK010000003">
    <property type="protein sequence ID" value="MEN3746855.1"/>
    <property type="molecule type" value="Genomic_DNA"/>
</dbReference>
<dbReference type="Proteomes" id="UP001427805">
    <property type="component" value="Unassembled WGS sequence"/>
</dbReference>
<accession>A0ABV0B5L8</accession>
<dbReference type="Pfam" id="PF00389">
    <property type="entry name" value="2-Hacid_dh"/>
    <property type="match status" value="1"/>
</dbReference>
<keyword evidence="1 3" id="KW-0560">Oxidoreductase</keyword>
<dbReference type="PANTHER" id="PTHR10996">
    <property type="entry name" value="2-HYDROXYACID DEHYDROGENASE-RELATED"/>
    <property type="match status" value="1"/>
</dbReference>
<organism evidence="6 7">
    <name type="scientific">Sphingomonas rustica</name>
    <dbReference type="NCBI Taxonomy" id="3103142"/>
    <lineage>
        <taxon>Bacteria</taxon>
        <taxon>Pseudomonadati</taxon>
        <taxon>Pseudomonadota</taxon>
        <taxon>Alphaproteobacteria</taxon>
        <taxon>Sphingomonadales</taxon>
        <taxon>Sphingomonadaceae</taxon>
        <taxon>Sphingomonas</taxon>
    </lineage>
</organism>
<evidence type="ECO:0000313" key="6">
    <source>
        <dbReference type="EMBL" id="MEN3746855.1"/>
    </source>
</evidence>
<sequence>MTRPTIAVNAALMPRIAPLIEDRHTLVDADGPDARAAIALVPGGGSAVDGAVMDAMPGLELIAVHGVGYDSVDVGAATARGIRVTNTPDVLTDDVADLAVALMVSVYRGIATGDRLVRRGGWAAGEAFPLGHRASGRRVGIAGLGRIGKAIARRLEAMDCTIAYSGRHRQEGVDHAYHPDLVSLASAVETLILVLPGGAATDRLVGAEVLEALGPDGVLINVGRGNAVDQPALVAALREGRIAGAGLDVFADEPDVPGELLGMDQVVLQPHRGSATVETRGAMLDLVVANIDAHVAGRALPTPVN</sequence>
<feature type="domain" description="D-isomer specific 2-hydroxyacid dehydrogenase NAD-binding" evidence="5">
    <location>
        <begin position="100"/>
        <end position="273"/>
    </location>
</feature>
<comment type="caution">
    <text evidence="6">The sequence shown here is derived from an EMBL/GenBank/DDBJ whole genome shotgun (WGS) entry which is preliminary data.</text>
</comment>
<name>A0ABV0B5L8_9SPHN</name>
<protein>
    <submittedName>
        <fullName evidence="6">2-hydroxyacid dehydrogenase</fullName>
    </submittedName>
</protein>
<keyword evidence="7" id="KW-1185">Reference proteome</keyword>
<dbReference type="InterPro" id="IPR006140">
    <property type="entry name" value="D-isomer_DH_NAD-bd"/>
</dbReference>
<dbReference type="Pfam" id="PF02826">
    <property type="entry name" value="2-Hacid_dh_C"/>
    <property type="match status" value="1"/>
</dbReference>
<evidence type="ECO:0000256" key="2">
    <source>
        <dbReference type="ARBA" id="ARBA00023027"/>
    </source>
</evidence>
<dbReference type="RefSeq" id="WP_346245850.1">
    <property type="nucleotide sequence ID" value="NZ_JBDIZK010000003.1"/>
</dbReference>
<dbReference type="InterPro" id="IPR036291">
    <property type="entry name" value="NAD(P)-bd_dom_sf"/>
</dbReference>
<dbReference type="InterPro" id="IPR006139">
    <property type="entry name" value="D-isomer_2_OHA_DH_cat_dom"/>
</dbReference>
<keyword evidence="2" id="KW-0520">NAD</keyword>
<comment type="similarity">
    <text evidence="3">Belongs to the D-isomer specific 2-hydroxyacid dehydrogenase family.</text>
</comment>
<dbReference type="Gene3D" id="3.40.50.720">
    <property type="entry name" value="NAD(P)-binding Rossmann-like Domain"/>
    <property type="match status" value="2"/>
</dbReference>
<proteinExistence type="inferred from homology"/>
<evidence type="ECO:0000259" key="5">
    <source>
        <dbReference type="Pfam" id="PF02826"/>
    </source>
</evidence>
<reference evidence="6 7" key="1">
    <citation type="submission" date="2024-05" db="EMBL/GenBank/DDBJ databases">
        <title>Sphingomonas sp. HF-S3 16S ribosomal RNA gene Genome sequencing and assembly.</title>
        <authorList>
            <person name="Lee H."/>
        </authorList>
    </citation>
    <scope>NUCLEOTIDE SEQUENCE [LARGE SCALE GENOMIC DNA]</scope>
    <source>
        <strain evidence="6 7">HF-S3</strain>
    </source>
</reference>
<dbReference type="CDD" id="cd12156">
    <property type="entry name" value="HPPR"/>
    <property type="match status" value="1"/>
</dbReference>
<dbReference type="InterPro" id="IPR050223">
    <property type="entry name" value="D-isomer_2-hydroxyacid_DH"/>
</dbReference>